<dbReference type="RefSeq" id="WP_273597864.1">
    <property type="nucleotide sequence ID" value="NZ_JAQQXS010000015.1"/>
</dbReference>
<evidence type="ECO:0000256" key="1">
    <source>
        <dbReference type="ARBA" id="ARBA00004141"/>
    </source>
</evidence>
<feature type="transmembrane region" description="Helical" evidence="5">
    <location>
        <begin position="145"/>
        <end position="165"/>
    </location>
</feature>
<feature type="transmembrane region" description="Helical" evidence="5">
    <location>
        <begin position="12"/>
        <end position="32"/>
    </location>
</feature>
<reference evidence="7 8" key="1">
    <citation type="submission" date="2022-10" db="EMBL/GenBank/DDBJ databases">
        <title>paucibacter sp. hw8 Genome sequencing.</title>
        <authorList>
            <person name="Park S."/>
        </authorList>
    </citation>
    <scope>NUCLEOTIDE SEQUENCE [LARGE SCALE GENOMIC DNA]</scope>
    <source>
        <strain evidence="8">hw8</strain>
    </source>
</reference>
<organism evidence="7 8">
    <name type="scientific">Roseateles koreensis</name>
    <dbReference type="NCBI Taxonomy" id="2987526"/>
    <lineage>
        <taxon>Bacteria</taxon>
        <taxon>Pseudomonadati</taxon>
        <taxon>Pseudomonadota</taxon>
        <taxon>Betaproteobacteria</taxon>
        <taxon>Burkholderiales</taxon>
        <taxon>Sphaerotilaceae</taxon>
        <taxon>Roseateles</taxon>
    </lineage>
</organism>
<feature type="transmembrane region" description="Helical" evidence="5">
    <location>
        <begin position="251"/>
        <end position="270"/>
    </location>
</feature>
<feature type="transmembrane region" description="Helical" evidence="5">
    <location>
        <begin position="185"/>
        <end position="204"/>
    </location>
</feature>
<feature type="transmembrane region" description="Helical" evidence="5">
    <location>
        <begin position="276"/>
        <end position="294"/>
    </location>
</feature>
<proteinExistence type="predicted"/>
<protein>
    <submittedName>
        <fullName evidence="7">EamA family transporter</fullName>
    </submittedName>
</protein>
<name>A0ABT5KUZ1_9BURK</name>
<accession>A0ABT5KUZ1</accession>
<evidence type="ECO:0000313" key="7">
    <source>
        <dbReference type="EMBL" id="MDC8786752.1"/>
    </source>
</evidence>
<feature type="transmembrane region" description="Helical" evidence="5">
    <location>
        <begin position="38"/>
        <end position="56"/>
    </location>
</feature>
<dbReference type="SUPFAM" id="SSF103481">
    <property type="entry name" value="Multidrug resistance efflux transporter EmrE"/>
    <property type="match status" value="2"/>
</dbReference>
<comment type="subcellular location">
    <subcellularLocation>
        <location evidence="1">Membrane</location>
        <topology evidence="1">Multi-pass membrane protein</topology>
    </subcellularLocation>
</comment>
<evidence type="ECO:0000256" key="2">
    <source>
        <dbReference type="ARBA" id="ARBA00022692"/>
    </source>
</evidence>
<feature type="transmembrane region" description="Helical" evidence="5">
    <location>
        <begin position="91"/>
        <end position="113"/>
    </location>
</feature>
<dbReference type="EMBL" id="JAQQXS010000015">
    <property type="protein sequence ID" value="MDC8786752.1"/>
    <property type="molecule type" value="Genomic_DNA"/>
</dbReference>
<sequence>MRPSVLTPHDLAAALAVVLIWGLNFVAMKLALHDFTPMQLGAVRYVFAALPLILFVKRPAVGWRWVLAYGLVQGVGQFGLLFLALRLGMTAALASVLMQTQVFFTALMAFFLLHERLSRPLVGGLLFALAGLACFLMSLAGGQAAGGVTLAGFALNLAAAAMWACSNILARQLQRAVPTYDPIQFVVWSAIPPILPFVLLSLWLDVPELRWRWLHASPTAWLGAMYLGWMATILAYGLWTGLLKRHAANRVAPFSLGVPVVGLLAGVVILGEHITLWQGGGIAFIVLALAYVMLAKKPGPLR</sequence>
<feature type="transmembrane region" description="Helical" evidence="5">
    <location>
        <begin position="63"/>
        <end position="85"/>
    </location>
</feature>
<feature type="domain" description="EamA" evidence="6">
    <location>
        <begin position="13"/>
        <end position="136"/>
    </location>
</feature>
<comment type="caution">
    <text evidence="7">The sequence shown here is derived from an EMBL/GenBank/DDBJ whole genome shotgun (WGS) entry which is preliminary data.</text>
</comment>
<feature type="transmembrane region" description="Helical" evidence="5">
    <location>
        <begin position="219"/>
        <end position="239"/>
    </location>
</feature>
<evidence type="ECO:0000256" key="3">
    <source>
        <dbReference type="ARBA" id="ARBA00022989"/>
    </source>
</evidence>
<keyword evidence="8" id="KW-1185">Reference proteome</keyword>
<gene>
    <name evidence="7" type="ORF">PRZ01_16300</name>
</gene>
<keyword evidence="3 5" id="KW-1133">Transmembrane helix</keyword>
<dbReference type="PANTHER" id="PTHR32322:SF9">
    <property type="entry name" value="AMINO-ACID METABOLITE EFFLUX PUMP-RELATED"/>
    <property type="match status" value="1"/>
</dbReference>
<dbReference type="InterPro" id="IPR037185">
    <property type="entry name" value="EmrE-like"/>
</dbReference>
<dbReference type="PANTHER" id="PTHR32322">
    <property type="entry name" value="INNER MEMBRANE TRANSPORTER"/>
    <property type="match status" value="1"/>
</dbReference>
<dbReference type="Pfam" id="PF00892">
    <property type="entry name" value="EamA"/>
    <property type="match status" value="2"/>
</dbReference>
<keyword evidence="4 5" id="KW-0472">Membrane</keyword>
<dbReference type="InterPro" id="IPR050638">
    <property type="entry name" value="AA-Vitamin_Transporters"/>
</dbReference>
<evidence type="ECO:0000256" key="4">
    <source>
        <dbReference type="ARBA" id="ARBA00023136"/>
    </source>
</evidence>
<dbReference type="InterPro" id="IPR000620">
    <property type="entry name" value="EamA_dom"/>
</dbReference>
<evidence type="ECO:0000256" key="5">
    <source>
        <dbReference type="SAM" id="Phobius"/>
    </source>
</evidence>
<evidence type="ECO:0000313" key="8">
    <source>
        <dbReference type="Proteomes" id="UP001219862"/>
    </source>
</evidence>
<feature type="domain" description="EamA" evidence="6">
    <location>
        <begin position="152"/>
        <end position="293"/>
    </location>
</feature>
<evidence type="ECO:0000259" key="6">
    <source>
        <dbReference type="Pfam" id="PF00892"/>
    </source>
</evidence>
<feature type="transmembrane region" description="Helical" evidence="5">
    <location>
        <begin position="120"/>
        <end position="139"/>
    </location>
</feature>
<dbReference type="Proteomes" id="UP001219862">
    <property type="component" value="Unassembled WGS sequence"/>
</dbReference>
<keyword evidence="2 5" id="KW-0812">Transmembrane</keyword>